<keyword evidence="5 13" id="KW-0444">Lipid biosynthesis</keyword>
<evidence type="ECO:0000256" key="12">
    <source>
        <dbReference type="ARBA" id="ARBA00051096"/>
    </source>
</evidence>
<dbReference type="HOGENOM" id="CLU_039592_4_1_10"/>
<keyword evidence="7 13" id="KW-0276">Fatty acid metabolism</keyword>
<dbReference type="PATRIC" id="fig|400092.3.peg.3605"/>
<dbReference type="Proteomes" id="UP000033109">
    <property type="component" value="Chromosome"/>
</dbReference>
<dbReference type="Pfam" id="PF08545">
    <property type="entry name" value="ACP_syn_III"/>
    <property type="match status" value="1"/>
</dbReference>
<evidence type="ECO:0000256" key="10">
    <source>
        <dbReference type="ARBA" id="ARBA00023268"/>
    </source>
</evidence>
<feature type="region of interest" description="ACP-binding" evidence="13">
    <location>
        <begin position="260"/>
        <end position="264"/>
    </location>
</feature>
<dbReference type="InterPro" id="IPR013751">
    <property type="entry name" value="ACP_syn_III_N"/>
</dbReference>
<comment type="function">
    <text evidence="13">Catalyzes the condensation reaction of fatty acid synthesis by the addition to an acyl acceptor of two carbons from malonyl-ACP. Catalyzes the first condensation reaction which initiates fatty acid synthesis and may therefore play a role in governing the total rate of fatty acid production. Possesses both acetoacetyl-ACP synthase and acetyl transacylase activities. Its substrate specificity determines the biosynthesis of branched-chain and/or straight-chain of fatty acids.</text>
</comment>
<organism evidence="16 17">
    <name type="scientific">Pontibacter korlensis</name>
    <dbReference type="NCBI Taxonomy" id="400092"/>
    <lineage>
        <taxon>Bacteria</taxon>
        <taxon>Pseudomonadati</taxon>
        <taxon>Bacteroidota</taxon>
        <taxon>Cytophagia</taxon>
        <taxon>Cytophagales</taxon>
        <taxon>Hymenobacteraceae</taxon>
        <taxon>Pontibacter</taxon>
    </lineage>
</organism>
<feature type="domain" description="Beta-ketoacyl-[acyl-carrier-protein] synthase III N-terminal" evidence="15">
    <location>
        <begin position="108"/>
        <end position="189"/>
    </location>
</feature>
<dbReference type="GO" id="GO:0033818">
    <property type="term" value="F:beta-ketoacyl-acyl-carrier-protein synthase III activity"/>
    <property type="evidence" value="ECO:0007669"/>
    <property type="project" value="UniProtKB-UniRule"/>
</dbReference>
<keyword evidence="17" id="KW-1185">Reference proteome</keyword>
<dbReference type="Gene3D" id="3.40.47.10">
    <property type="match status" value="1"/>
</dbReference>
<comment type="similarity">
    <text evidence="2 13">Belongs to the thiolase-like superfamily. FabH family.</text>
</comment>
<dbReference type="Pfam" id="PF08541">
    <property type="entry name" value="ACP_syn_III_C"/>
    <property type="match status" value="1"/>
</dbReference>
<proteinExistence type="inferred from homology"/>
<evidence type="ECO:0000313" key="16">
    <source>
        <dbReference type="EMBL" id="AKD04386.1"/>
    </source>
</evidence>
<evidence type="ECO:0000256" key="4">
    <source>
        <dbReference type="ARBA" id="ARBA00022490"/>
    </source>
</evidence>
<evidence type="ECO:0000256" key="7">
    <source>
        <dbReference type="ARBA" id="ARBA00022832"/>
    </source>
</evidence>
<feature type="domain" description="Beta-ketoacyl-[acyl-carrier-protein] synthase III C-terminal" evidence="14">
    <location>
        <begin position="243"/>
        <end position="332"/>
    </location>
</feature>
<dbReference type="InterPro" id="IPR016039">
    <property type="entry name" value="Thiolase-like"/>
</dbReference>
<dbReference type="AlphaFoldDB" id="A0A0E3UYD8"/>
<feature type="active site" evidence="13">
    <location>
        <position position="114"/>
    </location>
</feature>
<keyword evidence="8 13" id="KW-0443">Lipid metabolism</keyword>
<evidence type="ECO:0000256" key="5">
    <source>
        <dbReference type="ARBA" id="ARBA00022516"/>
    </source>
</evidence>
<dbReference type="HAMAP" id="MF_01815">
    <property type="entry name" value="FabH"/>
    <property type="match status" value="1"/>
</dbReference>
<feature type="active site" evidence="13">
    <location>
        <position position="259"/>
    </location>
</feature>
<dbReference type="STRING" id="400092.PKOR_16445"/>
<dbReference type="FunFam" id="3.40.47.10:FF:000004">
    <property type="entry name" value="3-oxoacyl-[acyl-carrier-protein] synthase 3"/>
    <property type="match status" value="1"/>
</dbReference>
<keyword evidence="11 13" id="KW-0012">Acyltransferase</keyword>
<evidence type="ECO:0000313" key="17">
    <source>
        <dbReference type="Proteomes" id="UP000033109"/>
    </source>
</evidence>
<gene>
    <name evidence="13" type="primary">fabH</name>
    <name evidence="16" type="ORF">PKOR_16445</name>
</gene>
<dbReference type="RefSeq" id="WP_046312176.1">
    <property type="nucleotide sequence ID" value="NZ_CBCSCY010000049.1"/>
</dbReference>
<reference evidence="16 17" key="1">
    <citation type="journal article" date="2015" name="Sci. Rep.">
        <title>Unraveling adaptation of Pontibacter korlensis to radiation and infertility in desert through complete genome and comparative transcriptomic analysis.</title>
        <authorList>
            <person name="Dai J."/>
            <person name="Dai W."/>
            <person name="Qiu C."/>
            <person name="Yang Z."/>
            <person name="Zhang Y."/>
            <person name="Zhou M."/>
            <person name="Zhang L."/>
            <person name="Fang C."/>
            <person name="Gao Q."/>
            <person name="Yang Q."/>
            <person name="Li X."/>
            <person name="Wang Z."/>
            <person name="Wang Z."/>
            <person name="Jia Z."/>
            <person name="Chen X."/>
        </authorList>
    </citation>
    <scope>NUCLEOTIDE SEQUENCE [LARGE SCALE GENOMIC DNA]</scope>
    <source>
        <strain evidence="16 17">X14-1T</strain>
    </source>
</reference>
<evidence type="ECO:0000256" key="3">
    <source>
        <dbReference type="ARBA" id="ARBA00012333"/>
    </source>
</evidence>
<accession>A0A0E3UYD8</accession>
<evidence type="ECO:0000259" key="15">
    <source>
        <dbReference type="Pfam" id="PF08545"/>
    </source>
</evidence>
<dbReference type="NCBIfam" id="TIGR00747">
    <property type="entry name" value="fabH"/>
    <property type="match status" value="1"/>
</dbReference>
<comment type="subcellular location">
    <subcellularLocation>
        <location evidence="13">Cytoplasm</location>
    </subcellularLocation>
</comment>
<keyword evidence="10 13" id="KW-0511">Multifunctional enzyme</keyword>
<protein>
    <recommendedName>
        <fullName evidence="3 13">Beta-ketoacyl-[acyl-carrier-protein] synthase III</fullName>
        <shortName evidence="13">Beta-ketoacyl-ACP synthase III</shortName>
        <shortName evidence="13">KAS III</shortName>
        <ecNumber evidence="3 13">2.3.1.180</ecNumber>
    </recommendedName>
    <alternativeName>
        <fullName evidence="13">3-oxoacyl-[acyl-carrier-protein] synthase 3</fullName>
    </alternativeName>
    <alternativeName>
        <fullName evidence="13">3-oxoacyl-[acyl-carrier-protein] synthase III</fullName>
    </alternativeName>
</protein>
<dbReference type="EMBL" id="CP009621">
    <property type="protein sequence ID" value="AKD04386.1"/>
    <property type="molecule type" value="Genomic_DNA"/>
</dbReference>
<dbReference type="CDD" id="cd00830">
    <property type="entry name" value="KAS_III"/>
    <property type="match status" value="1"/>
</dbReference>
<keyword evidence="9 13" id="KW-0275">Fatty acid biosynthesis</keyword>
<evidence type="ECO:0000259" key="14">
    <source>
        <dbReference type="Pfam" id="PF08541"/>
    </source>
</evidence>
<evidence type="ECO:0000256" key="6">
    <source>
        <dbReference type="ARBA" id="ARBA00022679"/>
    </source>
</evidence>
<dbReference type="InterPro" id="IPR004655">
    <property type="entry name" value="FabH"/>
</dbReference>
<dbReference type="GO" id="GO:0004315">
    <property type="term" value="F:3-oxoacyl-[acyl-carrier-protein] synthase activity"/>
    <property type="evidence" value="ECO:0007669"/>
    <property type="project" value="InterPro"/>
</dbReference>
<dbReference type="EC" id="2.3.1.180" evidence="3 13"/>
<dbReference type="SUPFAM" id="SSF53901">
    <property type="entry name" value="Thiolase-like"/>
    <property type="match status" value="1"/>
</dbReference>
<dbReference type="OrthoDB" id="9815506at2"/>
<evidence type="ECO:0000256" key="9">
    <source>
        <dbReference type="ARBA" id="ARBA00023160"/>
    </source>
</evidence>
<feature type="active site" evidence="13">
    <location>
        <position position="289"/>
    </location>
</feature>
<evidence type="ECO:0000256" key="13">
    <source>
        <dbReference type="HAMAP-Rule" id="MF_01815"/>
    </source>
</evidence>
<comment type="domain">
    <text evidence="13">The last Arg residue of the ACP-binding site is essential for the weak association between ACP/AcpP and FabH.</text>
</comment>
<dbReference type="KEGG" id="pko:PKOR_16445"/>
<dbReference type="UniPathway" id="UPA00094"/>
<name>A0A0E3UYD8_9BACT</name>
<dbReference type="NCBIfam" id="NF006829">
    <property type="entry name" value="PRK09352.1"/>
    <property type="match status" value="1"/>
</dbReference>
<dbReference type="PANTHER" id="PTHR34069">
    <property type="entry name" value="3-OXOACYL-[ACYL-CARRIER-PROTEIN] SYNTHASE 3"/>
    <property type="match status" value="1"/>
</dbReference>
<dbReference type="GO" id="GO:0005737">
    <property type="term" value="C:cytoplasm"/>
    <property type="evidence" value="ECO:0007669"/>
    <property type="project" value="UniProtKB-SubCell"/>
</dbReference>
<dbReference type="GO" id="GO:0044550">
    <property type="term" value="P:secondary metabolite biosynthetic process"/>
    <property type="evidence" value="ECO:0007669"/>
    <property type="project" value="TreeGrafter"/>
</dbReference>
<comment type="pathway">
    <text evidence="1 13">Lipid metabolism; fatty acid biosynthesis.</text>
</comment>
<evidence type="ECO:0000256" key="1">
    <source>
        <dbReference type="ARBA" id="ARBA00005194"/>
    </source>
</evidence>
<dbReference type="InterPro" id="IPR013747">
    <property type="entry name" value="ACP_syn_III_C"/>
</dbReference>
<evidence type="ECO:0000256" key="2">
    <source>
        <dbReference type="ARBA" id="ARBA00008642"/>
    </source>
</evidence>
<evidence type="ECO:0000256" key="8">
    <source>
        <dbReference type="ARBA" id="ARBA00023098"/>
    </source>
</evidence>
<keyword evidence="6 13" id="KW-0808">Transferase</keyword>
<dbReference type="PANTHER" id="PTHR34069:SF2">
    <property type="entry name" value="BETA-KETOACYL-[ACYL-CARRIER-PROTEIN] SYNTHASE III"/>
    <property type="match status" value="1"/>
</dbReference>
<evidence type="ECO:0000256" key="11">
    <source>
        <dbReference type="ARBA" id="ARBA00023315"/>
    </source>
</evidence>
<sequence>MRNSRIAGVGHYVPENVVTNKDLEKLMDTSDEWIRERTGIVERRYFQEGVDTTANMGAAAARKAIQMAGLEPKDIDMIVFATLSPDYVFPGSGVLMQRELGLKNIPALDVRNQCSGFVYALSVGDQFIKTGMYNNILVVGSEIHSTGLDFSTRGRGVSVIFGDGAGAVVLSPSDSNDKGILSTHLHADGEFAEELAVTAPNSNKKERLTHEMIDDGSVYPYMNGNMVFKHAVTRFPEVIEEALNKNGYKPEDIDLLVPHQANLRITSFIQQKMGLPTEKVMSNIQKYGNTTAASVPIALSEAYEEGRIKEGDLVCLAAFGSGFTWASALIRW</sequence>
<dbReference type="GO" id="GO:0006633">
    <property type="term" value="P:fatty acid biosynthetic process"/>
    <property type="evidence" value="ECO:0007669"/>
    <property type="project" value="UniProtKB-UniRule"/>
</dbReference>
<keyword evidence="4 13" id="KW-0963">Cytoplasm</keyword>
<comment type="subunit">
    <text evidence="13">Homodimer.</text>
</comment>
<comment type="catalytic activity">
    <reaction evidence="12">
        <text>malonyl-[ACP] + acetyl-CoA + H(+) = 3-oxobutanoyl-[ACP] + CO2 + CoA</text>
        <dbReference type="Rhea" id="RHEA:12080"/>
        <dbReference type="Rhea" id="RHEA-COMP:9623"/>
        <dbReference type="Rhea" id="RHEA-COMP:9625"/>
        <dbReference type="ChEBI" id="CHEBI:15378"/>
        <dbReference type="ChEBI" id="CHEBI:16526"/>
        <dbReference type="ChEBI" id="CHEBI:57287"/>
        <dbReference type="ChEBI" id="CHEBI:57288"/>
        <dbReference type="ChEBI" id="CHEBI:78449"/>
        <dbReference type="ChEBI" id="CHEBI:78450"/>
        <dbReference type="EC" id="2.3.1.180"/>
    </reaction>
    <physiologicalReaction direction="left-to-right" evidence="12">
        <dbReference type="Rhea" id="RHEA:12081"/>
    </physiologicalReaction>
</comment>